<organism evidence="1 2">
    <name type="scientific">Streptococcus sobrinus W1703</name>
    <dbReference type="NCBI Taxonomy" id="1227275"/>
    <lineage>
        <taxon>Bacteria</taxon>
        <taxon>Bacillati</taxon>
        <taxon>Bacillota</taxon>
        <taxon>Bacilli</taxon>
        <taxon>Lactobacillales</taxon>
        <taxon>Streptococcaceae</taxon>
        <taxon>Streptococcus</taxon>
    </lineage>
</organism>
<comment type="caution">
    <text evidence="1">The sequence shown here is derived from an EMBL/GenBank/DDBJ whole genome shotgun (WGS) entry which is preliminary data.</text>
</comment>
<protein>
    <submittedName>
        <fullName evidence="1">CRISPR system CASCADE complex protein CasE</fullName>
    </submittedName>
</protein>
<dbReference type="RefSeq" id="WP_021673645.1">
    <property type="nucleotide sequence ID" value="NZ_KI259696.1"/>
</dbReference>
<proteinExistence type="predicted"/>
<dbReference type="SUPFAM" id="SSF117987">
    <property type="entry name" value="CRISPR-associated protein"/>
    <property type="match status" value="2"/>
</dbReference>
<dbReference type="EMBL" id="AWVA01000081">
    <property type="protein sequence ID" value="ERJ75889.1"/>
    <property type="molecule type" value="Genomic_DNA"/>
</dbReference>
<dbReference type="Pfam" id="PF08798">
    <property type="entry name" value="CRISPR_assoc"/>
    <property type="match status" value="1"/>
</dbReference>
<sequence length="216" mass="25221">MYISRVEIDKNNRRKIKDLKNIESYHGWVEQSFPKEIEQNIRTRKLWRVDQLQGHYYLIIISLEKPDLKLLEKYGVRNSAQTKSYDTFLNSLKEGEVMRFRVVLNPVISLPSRDGNHKRGVVKPHTTIKHQMNYLLNRSEKNGFLLEKDDFSIVERGYEVFNKGNSKPIRLIKAIYEGILTIDDADLFRKTLTEGIGKKKAYGFGMMTAIPLGDEK</sequence>
<dbReference type="Proteomes" id="UP000016617">
    <property type="component" value="Unassembled WGS sequence"/>
</dbReference>
<dbReference type="Gene3D" id="3.30.70.1210">
    <property type="entry name" value="Crispr-associated protein, domain 2"/>
    <property type="match status" value="1"/>
</dbReference>
<dbReference type="SMART" id="SM01101">
    <property type="entry name" value="CRISPR_assoc"/>
    <property type="match status" value="1"/>
</dbReference>
<dbReference type="AlphaFoldDB" id="U2KFE5"/>
<dbReference type="Gene3D" id="3.30.70.1200">
    <property type="entry name" value="Crispr-associated protein, domain 1"/>
    <property type="match status" value="1"/>
</dbReference>
<reference evidence="1 2" key="1">
    <citation type="submission" date="2013-06" db="EMBL/GenBank/DDBJ databases">
        <authorList>
            <person name="Weinstock G."/>
            <person name="Sodergren E."/>
            <person name="Lobos E.A."/>
            <person name="Fulton L."/>
            <person name="Fulton R."/>
            <person name="Courtney L."/>
            <person name="Fronick C."/>
            <person name="O'Laughlin M."/>
            <person name="Godfrey J."/>
            <person name="Wilson R.M."/>
            <person name="Miner T."/>
            <person name="Farmer C."/>
            <person name="Delehaunty K."/>
            <person name="Cordes M."/>
            <person name="Minx P."/>
            <person name="Tomlinson C."/>
            <person name="Chen J."/>
            <person name="Wollam A."/>
            <person name="Pepin K.H."/>
            <person name="Bhonagiri V."/>
            <person name="Zhang X."/>
            <person name="Warren W."/>
            <person name="Mitreva M."/>
            <person name="Mardis E.R."/>
            <person name="Wilson R.K."/>
        </authorList>
    </citation>
    <scope>NUCLEOTIDE SEQUENCE [LARGE SCALE GENOMIC DNA]</scope>
    <source>
        <strain evidence="1 2">W1703</strain>
    </source>
</reference>
<dbReference type="PATRIC" id="fig|1227275.3.peg.1170"/>
<evidence type="ECO:0000313" key="1">
    <source>
        <dbReference type="EMBL" id="ERJ75889.1"/>
    </source>
</evidence>
<name>U2KFE5_9STRE</name>
<dbReference type="InterPro" id="IPR010179">
    <property type="entry name" value="CRISPR-assoc_prot_Cse3"/>
</dbReference>
<accession>U2KFE5</accession>
<dbReference type="HOGENOM" id="CLU_080982_0_1_9"/>
<dbReference type="CDD" id="cd09727">
    <property type="entry name" value="Cas6_I-E"/>
    <property type="match status" value="1"/>
</dbReference>
<dbReference type="OrthoDB" id="9795689at2"/>
<gene>
    <name evidence="1" type="ORF">HMPREF1557_01319</name>
</gene>
<dbReference type="NCBIfam" id="TIGR01907">
    <property type="entry name" value="casE_Cse3"/>
    <property type="match status" value="1"/>
</dbReference>
<evidence type="ECO:0000313" key="2">
    <source>
        <dbReference type="Proteomes" id="UP000016617"/>
    </source>
</evidence>